<dbReference type="AlphaFoldDB" id="A0AA86UTD7"/>
<accession>A0AA86UTD7</accession>
<sequence>MEDYYQADEVNVSCNDKDFSVVSDDETITVTCPNTNNLIVIQEEYPEEPIVQAQEVQRVVNRQRKLFTLEKKIFGVKISQNQSQPKMKWKTKSDARYKPKSTRFASYRPSAYFLKKARGSISAQGWWSAFEVMQQLNQKKDITRNLRLYYQIKRIMFNILLK</sequence>
<dbReference type="Proteomes" id="UP001642409">
    <property type="component" value="Unassembled WGS sequence"/>
</dbReference>
<evidence type="ECO:0000313" key="2">
    <source>
        <dbReference type="EMBL" id="CAL5996351.1"/>
    </source>
</evidence>
<proteinExistence type="predicted"/>
<dbReference type="EMBL" id="CATOUU010000972">
    <property type="protein sequence ID" value="CAI9963986.1"/>
    <property type="molecule type" value="Genomic_DNA"/>
</dbReference>
<gene>
    <name evidence="2" type="ORF">HINF_LOCUS14716</name>
    <name evidence="1" type="ORF">HINF_LOCUS51631</name>
</gene>
<dbReference type="EMBL" id="CAXDID020000035">
    <property type="protein sequence ID" value="CAL5996351.1"/>
    <property type="molecule type" value="Genomic_DNA"/>
</dbReference>
<organism evidence="1">
    <name type="scientific">Hexamita inflata</name>
    <dbReference type="NCBI Taxonomy" id="28002"/>
    <lineage>
        <taxon>Eukaryota</taxon>
        <taxon>Metamonada</taxon>
        <taxon>Diplomonadida</taxon>
        <taxon>Hexamitidae</taxon>
        <taxon>Hexamitinae</taxon>
        <taxon>Hexamita</taxon>
    </lineage>
</organism>
<protein>
    <submittedName>
        <fullName evidence="2">Hypothetical_protein</fullName>
    </submittedName>
</protein>
<reference evidence="2 3" key="2">
    <citation type="submission" date="2024-07" db="EMBL/GenBank/DDBJ databases">
        <authorList>
            <person name="Akdeniz Z."/>
        </authorList>
    </citation>
    <scope>NUCLEOTIDE SEQUENCE [LARGE SCALE GENOMIC DNA]</scope>
</reference>
<evidence type="ECO:0000313" key="3">
    <source>
        <dbReference type="Proteomes" id="UP001642409"/>
    </source>
</evidence>
<name>A0AA86UTD7_9EUKA</name>
<evidence type="ECO:0000313" key="1">
    <source>
        <dbReference type="EMBL" id="CAI9963986.1"/>
    </source>
</evidence>
<comment type="caution">
    <text evidence="1">The sequence shown here is derived from an EMBL/GenBank/DDBJ whole genome shotgun (WGS) entry which is preliminary data.</text>
</comment>
<reference evidence="1" key="1">
    <citation type="submission" date="2023-06" db="EMBL/GenBank/DDBJ databases">
        <authorList>
            <person name="Kurt Z."/>
        </authorList>
    </citation>
    <scope>NUCLEOTIDE SEQUENCE</scope>
</reference>
<keyword evidence="3" id="KW-1185">Reference proteome</keyword>